<dbReference type="PANTHER" id="PTHR38048:SF1">
    <property type="entry name" value="HEMERYTHRIN-LIKE DOMAIN-CONTAINING PROTEIN"/>
    <property type="match status" value="1"/>
</dbReference>
<gene>
    <name evidence="3" type="ORF">TPAR_05969</name>
</gene>
<comment type="caution">
    <text evidence="3">The sequence shown here is derived from an EMBL/GenBank/DDBJ whole genome shotgun (WGS) entry which is preliminary data.</text>
</comment>
<dbReference type="InterPro" id="IPR053206">
    <property type="entry name" value="Dimeric_xanthone_biosynth"/>
</dbReference>
<dbReference type="Pfam" id="PF01814">
    <property type="entry name" value="Hemerythrin"/>
    <property type="match status" value="1"/>
</dbReference>
<name>A0A2S4KUH2_9HYPO</name>
<dbReference type="InterPro" id="IPR012312">
    <property type="entry name" value="Hemerythrin-like"/>
</dbReference>
<dbReference type="CDD" id="cd12108">
    <property type="entry name" value="Hr-like"/>
    <property type="match status" value="1"/>
</dbReference>
<protein>
    <recommendedName>
        <fullName evidence="2">Hemerythrin-like domain-containing protein</fullName>
    </recommendedName>
</protein>
<evidence type="ECO:0000259" key="2">
    <source>
        <dbReference type="Pfam" id="PF01814"/>
    </source>
</evidence>
<keyword evidence="4" id="KW-1185">Reference proteome</keyword>
<evidence type="ECO:0000256" key="1">
    <source>
        <dbReference type="SAM" id="MobiDB-lite"/>
    </source>
</evidence>
<evidence type="ECO:0000313" key="3">
    <source>
        <dbReference type="EMBL" id="POR33842.1"/>
    </source>
</evidence>
<dbReference type="AlphaFoldDB" id="A0A2S4KUH2"/>
<dbReference type="STRING" id="94208.A0A2S4KUH2"/>
<dbReference type="PANTHER" id="PTHR38048">
    <property type="entry name" value="EXPRESSED PROTEIN"/>
    <property type="match status" value="1"/>
</dbReference>
<dbReference type="Gene3D" id="1.20.120.520">
    <property type="entry name" value="nmb1532 protein domain like"/>
    <property type="match status" value="1"/>
</dbReference>
<evidence type="ECO:0000313" key="4">
    <source>
        <dbReference type="Proteomes" id="UP000237481"/>
    </source>
</evidence>
<feature type="domain" description="Hemerythrin-like" evidence="2">
    <location>
        <begin position="34"/>
        <end position="161"/>
    </location>
</feature>
<dbReference type="OrthoDB" id="10044044at2759"/>
<dbReference type="Proteomes" id="UP000237481">
    <property type="component" value="Unassembled WGS sequence"/>
</dbReference>
<feature type="region of interest" description="Disordered" evidence="1">
    <location>
        <begin position="1"/>
        <end position="23"/>
    </location>
</feature>
<accession>A0A2S4KUH2</accession>
<proteinExistence type="predicted"/>
<reference evidence="3 4" key="1">
    <citation type="submission" date="2018-01" db="EMBL/GenBank/DDBJ databases">
        <title>Harnessing the power of phylogenomics to disentangle the directionality and signatures of interkingdom host jumping in the parasitic fungal genus Tolypocladium.</title>
        <authorList>
            <person name="Quandt C.A."/>
            <person name="Patterson W."/>
            <person name="Spatafora J.W."/>
        </authorList>
    </citation>
    <scope>NUCLEOTIDE SEQUENCE [LARGE SCALE GENOMIC DNA]</scope>
    <source>
        <strain evidence="3 4">NRBC 100945</strain>
    </source>
</reference>
<organism evidence="3 4">
    <name type="scientific">Tolypocladium paradoxum</name>
    <dbReference type="NCBI Taxonomy" id="94208"/>
    <lineage>
        <taxon>Eukaryota</taxon>
        <taxon>Fungi</taxon>
        <taxon>Dikarya</taxon>
        <taxon>Ascomycota</taxon>
        <taxon>Pezizomycotina</taxon>
        <taxon>Sordariomycetes</taxon>
        <taxon>Hypocreomycetidae</taxon>
        <taxon>Hypocreales</taxon>
        <taxon>Ophiocordycipitaceae</taxon>
        <taxon>Tolypocladium</taxon>
    </lineage>
</organism>
<dbReference type="EMBL" id="PKSG01000634">
    <property type="protein sequence ID" value="POR33842.1"/>
    <property type="molecule type" value="Genomic_DNA"/>
</dbReference>
<sequence>MGKDKRQDVQANSSGSDEPLPPLSDHDFRIYNHMADKMDAFHNYFRSSWTLLWTACTTSRRPQNMTLRQFLAQGLSFAEHLAAHHAIEEQFVFPRLAARMPEFDPRGGDMVAQHARIHAGLGAFEGYLKRCQRGEEDFEMGALKGIMEGWGEVLWAHLDEEVRALGAENMRKYWSKEDMMRMHM</sequence>